<dbReference type="EMBL" id="WUYX01000045">
    <property type="protein sequence ID" value="MXV63337.1"/>
    <property type="molecule type" value="Genomic_DNA"/>
</dbReference>
<dbReference type="RefSeq" id="WP_160066156.1">
    <property type="nucleotide sequence ID" value="NZ_WUYX01000045.1"/>
</dbReference>
<comment type="caution">
    <text evidence="3">The sequence shown here is derived from an EMBL/GenBank/DDBJ whole genome shotgun (WGS) entry which is preliminary data.</text>
</comment>
<organism evidence="3 4">
    <name type="scientific">Natronorubrum halalkaliphilum</name>
    <dbReference type="NCBI Taxonomy" id="2691917"/>
    <lineage>
        <taxon>Archaea</taxon>
        <taxon>Methanobacteriati</taxon>
        <taxon>Methanobacteriota</taxon>
        <taxon>Stenosarchaea group</taxon>
        <taxon>Halobacteria</taxon>
        <taxon>Halobacteriales</taxon>
        <taxon>Natrialbaceae</taxon>
        <taxon>Natronorubrum</taxon>
    </lineage>
</organism>
<evidence type="ECO:0000256" key="1">
    <source>
        <dbReference type="SAM" id="MobiDB-lite"/>
    </source>
</evidence>
<evidence type="ECO:0000313" key="3">
    <source>
        <dbReference type="EMBL" id="MXV63337.1"/>
    </source>
</evidence>
<protein>
    <recommendedName>
        <fullName evidence="2">DUF7350 domain-containing protein</fullName>
    </recommendedName>
</protein>
<proteinExistence type="predicted"/>
<dbReference type="Pfam" id="PF24041">
    <property type="entry name" value="DUF7350"/>
    <property type="match status" value="1"/>
</dbReference>
<evidence type="ECO:0000259" key="2">
    <source>
        <dbReference type="Pfam" id="PF24041"/>
    </source>
</evidence>
<dbReference type="Gene3D" id="2.60.40.2480">
    <property type="entry name" value="Periplasmic metal-binding protein Tp34-type"/>
    <property type="match status" value="1"/>
</dbReference>
<name>A0A6B0VQH3_9EURY</name>
<feature type="region of interest" description="Disordered" evidence="1">
    <location>
        <begin position="211"/>
        <end position="280"/>
    </location>
</feature>
<gene>
    <name evidence="3" type="ORF">GS429_14935</name>
</gene>
<dbReference type="PROSITE" id="PS51257">
    <property type="entry name" value="PROKAR_LIPOPROTEIN"/>
    <property type="match status" value="1"/>
</dbReference>
<sequence length="388" mass="42407">MNRRGFLRGTAVAGTVGVAGCLERLGFEEQSAWSNPPIVENRPDAVYLPAGIEEMGTYGRATDGEYAVELSYTIPHRFWIIAGETEQVDVAPDDSLHLMLTVWDVDTDTVLPVNLSLEILRDGDSVGGRLTPWSMLSQRMGFHYGDNIQLPEEGVYTARVQVGPVDAARTGAFADRLAEAATLEIEFEFERSDIHDLEFELIDDDRRGDREALPLMDHGDHGGEGHGEDGHGDGDGDHDGSDHDGADHDRDPGHPPPSVGPPVNELPGELFGPERSGDAKVSVNAVRTDRFTDDPAYLAVSVRTPYHDISLPSASLNVTVERDGTPVLEREPLTETLDHEFGHHYGIGTDGLERGDEITVAVDSPPQVSRHDGYETAFFEFEPVTYTV</sequence>
<reference evidence="3 4" key="1">
    <citation type="submission" date="2020-01" db="EMBL/GenBank/DDBJ databases">
        <title>Natronorubrum sp. JWXQ-INN 674 isolated from Inner Mongolia Autonomous Region of China.</title>
        <authorList>
            <person name="Xue Q."/>
        </authorList>
    </citation>
    <scope>NUCLEOTIDE SEQUENCE [LARGE SCALE GENOMIC DNA]</scope>
    <source>
        <strain evidence="3 4">JWXQ-INN-674</strain>
    </source>
</reference>
<keyword evidence="4" id="KW-1185">Reference proteome</keyword>
<evidence type="ECO:0000313" key="4">
    <source>
        <dbReference type="Proteomes" id="UP000434101"/>
    </source>
</evidence>
<dbReference type="Proteomes" id="UP000434101">
    <property type="component" value="Unassembled WGS sequence"/>
</dbReference>
<dbReference type="AlphaFoldDB" id="A0A6B0VQH3"/>
<feature type="domain" description="DUF7350" evidence="2">
    <location>
        <begin position="265"/>
        <end position="387"/>
    </location>
</feature>
<dbReference type="OrthoDB" id="156174at2157"/>
<dbReference type="InterPro" id="IPR055774">
    <property type="entry name" value="DUF7350"/>
</dbReference>
<dbReference type="InterPro" id="IPR038482">
    <property type="entry name" value="Tp34-type_sf"/>
</dbReference>
<feature type="compositionally biased region" description="Basic and acidic residues" evidence="1">
    <location>
        <begin position="211"/>
        <end position="253"/>
    </location>
</feature>
<accession>A0A6B0VQH3</accession>